<comment type="similarity">
    <text evidence="1">Belongs to the TRAFAC class myosin-kinesin ATPase superfamily. Kinesin family.</text>
</comment>
<gene>
    <name evidence="5" type="ORF">PBRA_001213</name>
</gene>
<dbReference type="OrthoDB" id="3176171at2759"/>
<protein>
    <recommendedName>
        <fullName evidence="4">Kinesin motor domain-containing protein</fullName>
    </recommendedName>
</protein>
<feature type="domain" description="Kinesin motor" evidence="4">
    <location>
        <begin position="197"/>
        <end position="514"/>
    </location>
</feature>
<keyword evidence="1" id="KW-0505">Motor protein</keyword>
<dbReference type="GO" id="GO:0003777">
    <property type="term" value="F:microtubule motor activity"/>
    <property type="evidence" value="ECO:0007669"/>
    <property type="project" value="InterPro"/>
</dbReference>
<dbReference type="Proteomes" id="UP000039324">
    <property type="component" value="Unassembled WGS sequence"/>
</dbReference>
<dbReference type="PANTHER" id="PTHR47972:SF28">
    <property type="entry name" value="KINESIN-LIKE PROTEIN KLP-3"/>
    <property type="match status" value="1"/>
</dbReference>
<dbReference type="AlphaFoldDB" id="A0A0G4IVP1"/>
<evidence type="ECO:0000259" key="4">
    <source>
        <dbReference type="PROSITE" id="PS50067"/>
    </source>
</evidence>
<dbReference type="PANTHER" id="PTHR47972">
    <property type="entry name" value="KINESIN-LIKE PROTEIN KLP-3"/>
    <property type="match status" value="1"/>
</dbReference>
<dbReference type="GO" id="GO:0005524">
    <property type="term" value="F:ATP binding"/>
    <property type="evidence" value="ECO:0007669"/>
    <property type="project" value="UniProtKB-UniRule"/>
</dbReference>
<keyword evidence="1" id="KW-0067">ATP-binding</keyword>
<evidence type="ECO:0000256" key="3">
    <source>
        <dbReference type="SAM" id="MobiDB-lite"/>
    </source>
</evidence>
<evidence type="ECO:0000256" key="1">
    <source>
        <dbReference type="PROSITE-ProRule" id="PRU00283"/>
    </source>
</evidence>
<dbReference type="InterPro" id="IPR027640">
    <property type="entry name" value="Kinesin-like_fam"/>
</dbReference>
<dbReference type="InterPro" id="IPR036961">
    <property type="entry name" value="Kinesin_motor_dom_sf"/>
</dbReference>
<dbReference type="Pfam" id="PF00225">
    <property type="entry name" value="Kinesin"/>
    <property type="match status" value="1"/>
</dbReference>
<feature type="binding site" evidence="1">
    <location>
        <begin position="279"/>
        <end position="286"/>
    </location>
    <ligand>
        <name>ATP</name>
        <dbReference type="ChEBI" id="CHEBI:30616"/>
    </ligand>
</feature>
<dbReference type="Gene3D" id="3.40.850.10">
    <property type="entry name" value="Kinesin motor domain"/>
    <property type="match status" value="1"/>
</dbReference>
<feature type="compositionally biased region" description="Low complexity" evidence="3">
    <location>
        <begin position="86"/>
        <end position="101"/>
    </location>
</feature>
<dbReference type="InterPro" id="IPR001752">
    <property type="entry name" value="Kinesin_motor_dom"/>
</dbReference>
<feature type="region of interest" description="Disordered" evidence="3">
    <location>
        <begin position="74"/>
        <end position="109"/>
    </location>
</feature>
<feature type="compositionally biased region" description="Polar residues" evidence="3">
    <location>
        <begin position="17"/>
        <end position="27"/>
    </location>
</feature>
<dbReference type="GO" id="GO:0007018">
    <property type="term" value="P:microtubule-based movement"/>
    <property type="evidence" value="ECO:0007669"/>
    <property type="project" value="InterPro"/>
</dbReference>
<dbReference type="GO" id="GO:0015630">
    <property type="term" value="C:microtubule cytoskeleton"/>
    <property type="evidence" value="ECO:0007669"/>
    <property type="project" value="TreeGrafter"/>
</dbReference>
<name>A0A0G4IVP1_PLABS</name>
<keyword evidence="1" id="KW-0547">Nucleotide-binding</keyword>
<proteinExistence type="inferred from homology"/>
<organism evidence="5 6">
    <name type="scientific">Plasmodiophora brassicae</name>
    <name type="common">Clubroot disease agent</name>
    <dbReference type="NCBI Taxonomy" id="37360"/>
    <lineage>
        <taxon>Eukaryota</taxon>
        <taxon>Sar</taxon>
        <taxon>Rhizaria</taxon>
        <taxon>Endomyxa</taxon>
        <taxon>Phytomyxea</taxon>
        <taxon>Plasmodiophorida</taxon>
        <taxon>Plasmodiophoridae</taxon>
        <taxon>Plasmodiophora</taxon>
    </lineage>
</organism>
<evidence type="ECO:0000313" key="6">
    <source>
        <dbReference type="Proteomes" id="UP000039324"/>
    </source>
</evidence>
<evidence type="ECO:0000256" key="2">
    <source>
        <dbReference type="SAM" id="Coils"/>
    </source>
</evidence>
<dbReference type="STRING" id="37360.A0A0G4IVP1"/>
<accession>A0A0G4IVP1</accession>
<keyword evidence="6" id="KW-1185">Reference proteome</keyword>
<dbReference type="SUPFAM" id="SSF52540">
    <property type="entry name" value="P-loop containing nucleoside triphosphate hydrolases"/>
    <property type="match status" value="1"/>
</dbReference>
<feature type="coiled-coil region" evidence="2">
    <location>
        <begin position="163"/>
        <end position="190"/>
    </location>
</feature>
<reference evidence="5 6" key="1">
    <citation type="submission" date="2015-02" db="EMBL/GenBank/DDBJ databases">
        <authorList>
            <person name="Chooi Y.-H."/>
        </authorList>
    </citation>
    <scope>NUCLEOTIDE SEQUENCE [LARGE SCALE GENOMIC DNA]</scope>
    <source>
        <strain evidence="5">E3</strain>
    </source>
</reference>
<dbReference type="PROSITE" id="PS50067">
    <property type="entry name" value="KINESIN_MOTOR_2"/>
    <property type="match status" value="1"/>
</dbReference>
<keyword evidence="2" id="KW-0175">Coiled coil</keyword>
<dbReference type="PRINTS" id="PR00380">
    <property type="entry name" value="KINESINHEAVY"/>
</dbReference>
<evidence type="ECO:0000313" key="5">
    <source>
        <dbReference type="EMBL" id="CEO99307.1"/>
    </source>
</evidence>
<dbReference type="SMART" id="SM00129">
    <property type="entry name" value="KISc"/>
    <property type="match status" value="1"/>
</dbReference>
<dbReference type="EMBL" id="CDSF01000090">
    <property type="protein sequence ID" value="CEO99307.1"/>
    <property type="molecule type" value="Genomic_DNA"/>
</dbReference>
<feature type="region of interest" description="Disordered" evidence="3">
    <location>
        <begin position="15"/>
        <end position="62"/>
    </location>
</feature>
<sequence length="535" mass="59152">MALLEWQRARRAGAAVNNENLTPNTLITHPKPIESKPARSGPSSRSKQRLASDGKTKSARALSAAPVNIAVKDSSSEDAVGPPVKSSVSTRTSAASVAVQTDAEPGREVDASTRVNHITHSLRVWSLERQVDRLLLQRCFVDWRDLHLRAQNESRELSLHQYVVDLERQLAEAQQRARQHEDVSRSLHAQLQDALGSIRVMARFRPARPGIDTTEGLAIKPCTDSFGYDVVVHGPNKIHTFRLDHVFETADAQEAVFASVRDLIQTSCDGYNVNIFAYGATNSGKTHTLVGPDDGSSCGIISRSVEVVFSELGRLATEYNEESEIHVTYVEIYNDTLYDLFKPDSQVDLRTNPDGTTYCRNISRHQVTTPQELHERLREAQTNRTFRETQFNECSSRSHCILQLWMSSKSRSSCLSFVDLAGSECLGSSATGDASSIKETLHINRSLNSLGTCIQALATQASYVPYRDCKLTRLMSDALGGQSKTLFLITASPEAGDTVQTIASLRFATNLRSVQRGRTVRKDTSISRARSTSRM</sequence>
<dbReference type="InterPro" id="IPR027417">
    <property type="entry name" value="P-loop_NTPase"/>
</dbReference>
<dbReference type="GO" id="GO:0008017">
    <property type="term" value="F:microtubule binding"/>
    <property type="evidence" value="ECO:0007669"/>
    <property type="project" value="InterPro"/>
</dbReference>